<dbReference type="RefSeq" id="WP_093647383.1">
    <property type="nucleotide sequence ID" value="NZ_FPBH01000059.1"/>
</dbReference>
<feature type="domain" description="GAF" evidence="1">
    <location>
        <begin position="11"/>
        <end position="147"/>
    </location>
</feature>
<evidence type="ECO:0000259" key="1">
    <source>
        <dbReference type="Pfam" id="PF01590"/>
    </source>
</evidence>
<evidence type="ECO:0000313" key="3">
    <source>
        <dbReference type="Proteomes" id="UP000198844"/>
    </source>
</evidence>
<dbReference type="SUPFAM" id="SSF55781">
    <property type="entry name" value="GAF domain-like"/>
    <property type="match status" value="1"/>
</dbReference>
<dbReference type="Proteomes" id="UP000198844">
    <property type="component" value="Unassembled WGS sequence"/>
</dbReference>
<evidence type="ECO:0000313" key="2">
    <source>
        <dbReference type="EMBL" id="SFU26557.1"/>
    </source>
</evidence>
<proteinExistence type="predicted"/>
<dbReference type="EMBL" id="FPBH01000059">
    <property type="protein sequence ID" value="SFU26557.1"/>
    <property type="molecule type" value="Genomic_DNA"/>
</dbReference>
<protein>
    <submittedName>
        <fullName evidence="2">GAF domain-containing protein</fullName>
    </submittedName>
</protein>
<dbReference type="InterPro" id="IPR003018">
    <property type="entry name" value="GAF"/>
</dbReference>
<dbReference type="InterPro" id="IPR029016">
    <property type="entry name" value="GAF-like_dom_sf"/>
</dbReference>
<dbReference type="OrthoDB" id="9813903at2"/>
<dbReference type="AlphaFoldDB" id="A0A1I7ERL3"/>
<gene>
    <name evidence="2" type="ORF">SAMN05192563_10592</name>
</gene>
<name>A0A1I7ERL3_9BURK</name>
<accession>A0A1I7ERL3</accession>
<sequence length="154" mass="17323">MAKSSKLFCVLEDELDRAAERLGVKSILIMSSQQQHMKVEASGGQFESVYTVGAEGEKSIAGPDIHELYCERVVESRSELFVLDSRQSAEWSGNADEIEFGLVNYLGFPVKNRDGSIYGTVCVLHDAPRDYSSEDRESVEAIRNRVERLLMREE</sequence>
<reference evidence="2 3" key="1">
    <citation type="submission" date="2016-10" db="EMBL/GenBank/DDBJ databases">
        <authorList>
            <person name="de Groot N.N."/>
        </authorList>
    </citation>
    <scope>NUCLEOTIDE SEQUENCE [LARGE SCALE GENOMIC DNA]</scope>
    <source>
        <strain evidence="2 3">LMG 27731</strain>
    </source>
</reference>
<dbReference type="Pfam" id="PF01590">
    <property type="entry name" value="GAF"/>
    <property type="match status" value="1"/>
</dbReference>
<dbReference type="Gene3D" id="3.30.450.40">
    <property type="match status" value="1"/>
</dbReference>
<organism evidence="2 3">
    <name type="scientific">Paraburkholderia aspalathi</name>
    <dbReference type="NCBI Taxonomy" id="1324617"/>
    <lineage>
        <taxon>Bacteria</taxon>
        <taxon>Pseudomonadati</taxon>
        <taxon>Pseudomonadota</taxon>
        <taxon>Betaproteobacteria</taxon>
        <taxon>Burkholderiales</taxon>
        <taxon>Burkholderiaceae</taxon>
        <taxon>Paraburkholderia</taxon>
    </lineage>
</organism>